<comment type="caution">
    <text evidence="2">The sequence shown here is derived from an EMBL/GenBank/DDBJ whole genome shotgun (WGS) entry which is preliminary data.</text>
</comment>
<keyword evidence="1" id="KW-1133">Transmembrane helix</keyword>
<feature type="transmembrane region" description="Helical" evidence="1">
    <location>
        <begin position="6"/>
        <end position="29"/>
    </location>
</feature>
<evidence type="ECO:0000313" key="3">
    <source>
        <dbReference type="Proteomes" id="UP000178085"/>
    </source>
</evidence>
<reference evidence="2 3" key="1">
    <citation type="journal article" date="2016" name="Nat. Commun.">
        <title>Thousands of microbial genomes shed light on interconnected biogeochemical processes in an aquifer system.</title>
        <authorList>
            <person name="Anantharaman K."/>
            <person name="Brown C.T."/>
            <person name="Hug L.A."/>
            <person name="Sharon I."/>
            <person name="Castelle C.J."/>
            <person name="Probst A.J."/>
            <person name="Thomas B.C."/>
            <person name="Singh A."/>
            <person name="Wilkins M.J."/>
            <person name="Karaoz U."/>
            <person name="Brodie E.L."/>
            <person name="Williams K.H."/>
            <person name="Hubbard S.S."/>
            <person name="Banfield J.F."/>
        </authorList>
    </citation>
    <scope>NUCLEOTIDE SEQUENCE [LARGE SCALE GENOMIC DNA]</scope>
</reference>
<protein>
    <submittedName>
        <fullName evidence="2">Uncharacterized protein</fullName>
    </submittedName>
</protein>
<keyword evidence="1" id="KW-0812">Transmembrane</keyword>
<organism evidence="2 3">
    <name type="scientific">candidate division Kazan bacterium RIFCSPLOWO2_01_FULL_45_19</name>
    <dbReference type="NCBI Taxonomy" id="1798538"/>
    <lineage>
        <taxon>Bacteria</taxon>
        <taxon>Bacteria division Kazan-3B-28</taxon>
    </lineage>
</organism>
<gene>
    <name evidence="2" type="ORF">A3K51_00010</name>
</gene>
<evidence type="ECO:0000313" key="2">
    <source>
        <dbReference type="EMBL" id="OGB73253.1"/>
    </source>
</evidence>
<keyword evidence="1" id="KW-0472">Membrane</keyword>
<sequence length="65" mass="7313">MTEILIIDYCDLVIVCLLILGSPAGELIITRGVFRYNKGAPPLETWRKKNFPEIIFANAETRGCD</sequence>
<dbReference type="EMBL" id="METD01000001">
    <property type="protein sequence ID" value="OGB73253.1"/>
    <property type="molecule type" value="Genomic_DNA"/>
</dbReference>
<proteinExistence type="predicted"/>
<accession>A0A1F4NP78</accession>
<evidence type="ECO:0000256" key="1">
    <source>
        <dbReference type="SAM" id="Phobius"/>
    </source>
</evidence>
<dbReference type="Proteomes" id="UP000178085">
    <property type="component" value="Unassembled WGS sequence"/>
</dbReference>
<dbReference type="AlphaFoldDB" id="A0A1F4NP78"/>
<name>A0A1F4NP78_UNCK3</name>